<evidence type="ECO:0000313" key="1">
    <source>
        <dbReference type="EMBL" id="ARF08834.1"/>
    </source>
</evidence>
<sequence>MQSRPFLPQNNMLPIDNIFVRKDEKMISPTSSDLPSKLGTDNPNVFSDTSSQMPVNPYMNMSPTSDSQFKNDMYSTTSQNLMPNNPNMMFSATSNNSIPNNNMMFSATSNNSVPNNNMMFSATSNNSVPNNNMMFSATSNDLMPNNNMMLSATSEASPAFQRNVDPRTFVSQNKFDWKKDILYFSQIDMDIAWMDKKNDSNSLLFGDLADFFGVGGNKQPLPVVCDFKKAVDVAHKICKYSFFVNDAKKRDVFAKEKQIPNVIMSSVEKDKYTYPLFGSVIFGLKFKQEPTIKDLGTIDRSKYNLLSENSTYDIVFYNAQWNEKDHGKTRAVIYNLNKVDITDIYLKCFDCAVGGTKGMAILKILNTSSQESRFSSKYVNLLEYLYKNGHVNLKEYESKKQQ</sequence>
<gene>
    <name evidence="1" type="ORF">Catovirus_1_884</name>
</gene>
<proteinExistence type="predicted"/>
<organism evidence="1">
    <name type="scientific">Catovirus CTV1</name>
    <dbReference type="NCBI Taxonomy" id="1977631"/>
    <lineage>
        <taxon>Viruses</taxon>
        <taxon>Varidnaviria</taxon>
        <taxon>Bamfordvirae</taxon>
        <taxon>Nucleocytoviricota</taxon>
        <taxon>Megaviricetes</taxon>
        <taxon>Imitervirales</taxon>
        <taxon>Mimiviridae</taxon>
        <taxon>Klosneuvirinae</taxon>
        <taxon>Catovirus</taxon>
    </lineage>
</organism>
<dbReference type="EMBL" id="KY684083">
    <property type="protein sequence ID" value="ARF08834.1"/>
    <property type="molecule type" value="Genomic_DNA"/>
</dbReference>
<accession>A0A1V0SAZ1</accession>
<name>A0A1V0SAZ1_9VIRU</name>
<protein>
    <submittedName>
        <fullName evidence="1">Uncharacterized protein</fullName>
    </submittedName>
</protein>
<reference evidence="1" key="1">
    <citation type="journal article" date="2017" name="Science">
        <title>Giant viruses with an expanded complement of translation system components.</title>
        <authorList>
            <person name="Schulz F."/>
            <person name="Yutin N."/>
            <person name="Ivanova N.N."/>
            <person name="Ortega D.R."/>
            <person name="Lee T.K."/>
            <person name="Vierheilig J."/>
            <person name="Daims H."/>
            <person name="Horn M."/>
            <person name="Wagner M."/>
            <person name="Jensen G.J."/>
            <person name="Kyrpides N.C."/>
            <person name="Koonin E.V."/>
            <person name="Woyke T."/>
        </authorList>
    </citation>
    <scope>NUCLEOTIDE SEQUENCE</scope>
    <source>
        <strain evidence="1">CTV1</strain>
    </source>
</reference>